<keyword evidence="3" id="KW-0997">Cell inner membrane</keyword>
<dbReference type="GO" id="GO:0005886">
    <property type="term" value="C:plasma membrane"/>
    <property type="evidence" value="ECO:0007669"/>
    <property type="project" value="UniProtKB-SubCell"/>
</dbReference>
<evidence type="ECO:0000256" key="5">
    <source>
        <dbReference type="ARBA" id="ARBA00023136"/>
    </source>
</evidence>
<dbReference type="AlphaFoldDB" id="A0A1Y2PB47"/>
<comment type="caution">
    <text evidence="8">The sequence shown here is derived from an EMBL/GenBank/DDBJ whole genome shotgun (WGS) entry which is preliminary data.</text>
</comment>
<keyword evidence="2" id="KW-1003">Cell membrane</keyword>
<evidence type="ECO:0000313" key="9">
    <source>
        <dbReference type="Proteomes" id="UP000194221"/>
    </source>
</evidence>
<dbReference type="GO" id="GO:0016746">
    <property type="term" value="F:acyltransferase activity"/>
    <property type="evidence" value="ECO:0007669"/>
    <property type="project" value="UniProtKB-KW"/>
</dbReference>
<evidence type="ECO:0000256" key="6">
    <source>
        <dbReference type="ARBA" id="ARBA00023315"/>
    </source>
</evidence>
<dbReference type="CDD" id="cd07984">
    <property type="entry name" value="LPLAT_LABLAT-like"/>
    <property type="match status" value="1"/>
</dbReference>
<dbReference type="PANTHER" id="PTHR30606:SF10">
    <property type="entry name" value="PHOSPHATIDYLINOSITOL MANNOSIDE ACYLTRANSFERASE"/>
    <property type="match status" value="1"/>
</dbReference>
<dbReference type="RefSeq" id="WP_086030734.1">
    <property type="nucleotide sequence ID" value="NZ_LAPZ01000007.1"/>
</dbReference>
<dbReference type="STRING" id="1635173.WH52_09570"/>
<proteinExistence type="predicted"/>
<keyword evidence="9" id="KW-1185">Reference proteome</keyword>
<reference evidence="8 9" key="1">
    <citation type="submission" date="2015-03" db="EMBL/GenBank/DDBJ databases">
        <title>Genome sequence of Tenacibaculum sp. S2-2, isolated from intestinal microbiota of sea cucumber, Apostichopus japonicas.</title>
        <authorList>
            <person name="Shao Z."/>
            <person name="Wang L."/>
            <person name="Li X."/>
        </authorList>
    </citation>
    <scope>NUCLEOTIDE SEQUENCE [LARGE SCALE GENOMIC DNA]</scope>
    <source>
        <strain evidence="8 9">S2-2</strain>
    </source>
</reference>
<dbReference type="InParanoid" id="A0A1Y2PB47"/>
<evidence type="ECO:0000256" key="4">
    <source>
        <dbReference type="ARBA" id="ARBA00022679"/>
    </source>
</evidence>
<keyword evidence="5 7" id="KW-0472">Membrane</keyword>
<dbReference type="OrthoDB" id="9801955at2"/>
<keyword evidence="4 8" id="KW-0808">Transferase</keyword>
<evidence type="ECO:0000313" key="8">
    <source>
        <dbReference type="EMBL" id="OSY87675.1"/>
    </source>
</evidence>
<dbReference type="GO" id="GO:0009247">
    <property type="term" value="P:glycolipid biosynthetic process"/>
    <property type="evidence" value="ECO:0007669"/>
    <property type="project" value="UniProtKB-ARBA"/>
</dbReference>
<feature type="transmembrane region" description="Helical" evidence="7">
    <location>
        <begin position="12"/>
        <end position="38"/>
    </location>
</feature>
<keyword evidence="7" id="KW-1133">Transmembrane helix</keyword>
<evidence type="ECO:0000256" key="7">
    <source>
        <dbReference type="SAM" id="Phobius"/>
    </source>
</evidence>
<gene>
    <name evidence="8" type="ORF">WH52_09570</name>
</gene>
<accession>A0A1Y2PB47</accession>
<organism evidence="8 9">
    <name type="scientific">Tenacibaculum holothuriorum</name>
    <dbReference type="NCBI Taxonomy" id="1635173"/>
    <lineage>
        <taxon>Bacteria</taxon>
        <taxon>Pseudomonadati</taxon>
        <taxon>Bacteroidota</taxon>
        <taxon>Flavobacteriia</taxon>
        <taxon>Flavobacteriales</taxon>
        <taxon>Flavobacteriaceae</taxon>
        <taxon>Tenacibaculum</taxon>
    </lineage>
</organism>
<evidence type="ECO:0000256" key="3">
    <source>
        <dbReference type="ARBA" id="ARBA00022519"/>
    </source>
</evidence>
<dbReference type="PANTHER" id="PTHR30606">
    <property type="entry name" value="LIPID A BIOSYNTHESIS LAUROYL ACYLTRANSFERASE"/>
    <property type="match status" value="1"/>
</dbReference>
<dbReference type="EMBL" id="LAPZ01000007">
    <property type="protein sequence ID" value="OSY87675.1"/>
    <property type="molecule type" value="Genomic_DNA"/>
</dbReference>
<dbReference type="Pfam" id="PF03279">
    <property type="entry name" value="Lip_A_acyltrans"/>
    <property type="match status" value="1"/>
</dbReference>
<sequence>MKRLAFYCVYPIIWFLSLLPLRVLYIISDFLFLVNYYLIGYRKKVVKENLELAFPNKTEKEILAIRKKFFKHFTDLMVESIRFYSISEKEMKKRYKCINPEVLSDLTKKGESIILTGSHLGNWEWSCALPLFFETPIFGTYKELQNKYFDAFVLESRTRFDIKAVETAQTIKNLKHNVDNNIQGIYILLSDQSPQMHKTFHWSNHMGVKVPFHTGAEMISKKFNMPVVNFAPKKVKRGYYEIYFEVLTETPNEFKNFDITDMYAEITNKYIEKQPAYYLWSHKRFKHRGKYDEWLNYRRNKKK</sequence>
<evidence type="ECO:0000256" key="1">
    <source>
        <dbReference type="ARBA" id="ARBA00004533"/>
    </source>
</evidence>
<comment type="subcellular location">
    <subcellularLocation>
        <location evidence="1">Cell inner membrane</location>
    </subcellularLocation>
</comment>
<keyword evidence="7" id="KW-0812">Transmembrane</keyword>
<dbReference type="Proteomes" id="UP000194221">
    <property type="component" value="Unassembled WGS sequence"/>
</dbReference>
<keyword evidence="6 8" id="KW-0012">Acyltransferase</keyword>
<name>A0A1Y2PB47_9FLAO</name>
<protein>
    <submittedName>
        <fullName evidence="8">Lipid A biosynthesis acyltransferase</fullName>
    </submittedName>
</protein>
<dbReference type="InterPro" id="IPR004960">
    <property type="entry name" value="LipA_acyltrans"/>
</dbReference>
<evidence type="ECO:0000256" key="2">
    <source>
        <dbReference type="ARBA" id="ARBA00022475"/>
    </source>
</evidence>